<dbReference type="AlphaFoldDB" id="G4MZY4"/>
<evidence type="ECO:0000313" key="1">
    <source>
        <dbReference type="EMBL" id="EHA52222.1"/>
    </source>
</evidence>
<evidence type="ECO:0000313" key="2">
    <source>
        <dbReference type="Proteomes" id="UP000009058"/>
    </source>
</evidence>
<organism evidence="1 2">
    <name type="scientific">Pyricularia oryzae (strain 70-15 / ATCC MYA-4617 / FGSC 8958)</name>
    <name type="common">Rice blast fungus</name>
    <name type="synonym">Magnaporthe oryzae</name>
    <dbReference type="NCBI Taxonomy" id="242507"/>
    <lineage>
        <taxon>Eukaryota</taxon>
        <taxon>Fungi</taxon>
        <taxon>Dikarya</taxon>
        <taxon>Ascomycota</taxon>
        <taxon>Pezizomycotina</taxon>
        <taxon>Sordariomycetes</taxon>
        <taxon>Sordariomycetidae</taxon>
        <taxon>Magnaporthales</taxon>
        <taxon>Pyriculariaceae</taxon>
        <taxon>Pyricularia</taxon>
    </lineage>
</organism>
<dbReference type="Proteomes" id="UP000009058">
    <property type="component" value="Chromosome 3"/>
</dbReference>
<reference evidence="1 2" key="1">
    <citation type="journal article" date="2005" name="Nature">
        <title>The genome sequence of the rice blast fungus Magnaporthe grisea.</title>
        <authorList>
            <person name="Dean R.A."/>
            <person name="Talbot N.J."/>
            <person name="Ebbole D.J."/>
            <person name="Farman M.L."/>
            <person name="Mitchell T.K."/>
            <person name="Orbach M.J."/>
            <person name="Thon M."/>
            <person name="Kulkarni R."/>
            <person name="Xu J.R."/>
            <person name="Pan H."/>
            <person name="Read N.D."/>
            <person name="Lee Y.H."/>
            <person name="Carbone I."/>
            <person name="Brown D."/>
            <person name="Oh Y.Y."/>
            <person name="Donofrio N."/>
            <person name="Jeong J.S."/>
            <person name="Soanes D.M."/>
            <person name="Djonovic S."/>
            <person name="Kolomiets E."/>
            <person name="Rehmeyer C."/>
            <person name="Li W."/>
            <person name="Harding M."/>
            <person name="Kim S."/>
            <person name="Lebrun M.H."/>
            <person name="Bohnert H."/>
            <person name="Coughlan S."/>
            <person name="Butler J."/>
            <person name="Calvo S."/>
            <person name="Ma L.J."/>
            <person name="Nicol R."/>
            <person name="Purcell S."/>
            <person name="Nusbaum C."/>
            <person name="Galagan J.E."/>
            <person name="Birren B.W."/>
        </authorList>
    </citation>
    <scope>NUCLEOTIDE SEQUENCE [LARGE SCALE GENOMIC DNA]</scope>
    <source>
        <strain evidence="2">70-15 / ATCC MYA-4617 / FGSC 8958</strain>
    </source>
</reference>
<dbReference type="GeneID" id="12984267"/>
<dbReference type="InParanoid" id="G4MZY4"/>
<keyword evidence="2" id="KW-1185">Reference proteome</keyword>
<proteinExistence type="predicted"/>
<accession>G4MZY4</accession>
<reference key="2">
    <citation type="submission" date="2011-05" db="EMBL/GenBank/DDBJ databases">
        <title>The Genome Sequence of Magnaporthe oryzae 70-15.</title>
        <authorList>
            <consortium name="The Broad Institute Genome Sequencing Platform"/>
            <person name="Ma L.-J."/>
            <person name="Dead R."/>
            <person name="Young S.K."/>
            <person name="Zeng Q."/>
            <person name="Gargeya S."/>
            <person name="Fitzgerald M."/>
            <person name="Haas B."/>
            <person name="Abouelleil A."/>
            <person name="Alvarado L."/>
            <person name="Arachchi H.M."/>
            <person name="Berlin A."/>
            <person name="Brown A."/>
            <person name="Chapman S.B."/>
            <person name="Chen Z."/>
            <person name="Dunbar C."/>
            <person name="Freedman E."/>
            <person name="Gearin G."/>
            <person name="Gellesch M."/>
            <person name="Goldberg J."/>
            <person name="Griggs A."/>
            <person name="Gujja S."/>
            <person name="Heiman D."/>
            <person name="Howarth C."/>
            <person name="Larson L."/>
            <person name="Lui A."/>
            <person name="MacDonald P.J.P."/>
            <person name="Mehta T."/>
            <person name="Montmayeur A."/>
            <person name="Murphy C."/>
            <person name="Neiman D."/>
            <person name="Pearson M."/>
            <person name="Priest M."/>
            <person name="Roberts A."/>
            <person name="Saif S."/>
            <person name="Shea T."/>
            <person name="Shenoy N."/>
            <person name="Sisk P."/>
            <person name="Stolte C."/>
            <person name="Sykes S."/>
            <person name="Yandava C."/>
            <person name="Wortman J."/>
            <person name="Nusbaum C."/>
            <person name="Birren B."/>
        </authorList>
    </citation>
    <scope>NUCLEOTIDE SEQUENCE</scope>
    <source>
        <strain>70-15</strain>
    </source>
</reference>
<dbReference type="KEGG" id="mgr:MGG_16767"/>
<dbReference type="RefSeq" id="XP_003712029.1">
    <property type="nucleotide sequence ID" value="XM_003711981.1"/>
</dbReference>
<feature type="non-terminal residue" evidence="1">
    <location>
        <position position="69"/>
    </location>
</feature>
<gene>
    <name evidence="1" type="ORF">MGG_16767</name>
</gene>
<sequence length="69" mass="7444">SVAGQVRCPGRQVAYPGKPLEAHMVPPCLGSICITAQPSPYISSYSVYRSARTKRRAVKPRPASSTLDQ</sequence>
<dbReference type="EMBL" id="CM001233">
    <property type="protein sequence ID" value="EHA52222.1"/>
    <property type="molecule type" value="Genomic_DNA"/>
</dbReference>
<dbReference type="VEuPathDB" id="FungiDB:MGG_16767"/>
<protein>
    <submittedName>
        <fullName evidence="1">Uncharacterized protein</fullName>
    </submittedName>
</protein>
<name>G4MZY4_PYRO7</name>